<proteinExistence type="predicted"/>
<dbReference type="EMBL" id="JAENHL010000008">
    <property type="protein sequence ID" value="MBK1871164.1"/>
    <property type="molecule type" value="Genomic_DNA"/>
</dbReference>
<evidence type="ECO:0000313" key="1">
    <source>
        <dbReference type="EMBL" id="MBK1871164.1"/>
    </source>
</evidence>
<reference evidence="1" key="1">
    <citation type="submission" date="2021-01" db="EMBL/GenBank/DDBJ databases">
        <authorList>
            <person name="Sun Q."/>
        </authorList>
    </citation>
    <scope>NUCLEOTIDE SEQUENCE</scope>
    <source>
        <strain evidence="1">YIM B02566</strain>
    </source>
</reference>
<sequence length="91" mass="10373">MLRYRRHVQSFTEAEIAEKLKVAEALRGEGKRVYEIARVLGVTDTTYYNWLKRAEKPSRSGEAELRRLRRENAQLKRAVKSLAGIAGVAQG</sequence>
<protein>
    <submittedName>
        <fullName evidence="1">Helix-turn-helix domain-containing protein</fullName>
    </submittedName>
</protein>
<evidence type="ECO:0000313" key="2">
    <source>
        <dbReference type="Proteomes" id="UP000616151"/>
    </source>
</evidence>
<name>A0ACC5REU4_9HYPH</name>
<comment type="caution">
    <text evidence="1">The sequence shown here is derived from an EMBL/GenBank/DDBJ whole genome shotgun (WGS) entry which is preliminary data.</text>
</comment>
<accession>A0ACC5REU4</accession>
<dbReference type="Proteomes" id="UP000616151">
    <property type="component" value="Unassembled WGS sequence"/>
</dbReference>
<keyword evidence="2" id="KW-1185">Reference proteome</keyword>
<gene>
    <name evidence="1" type="ORF">JHL16_32660</name>
</gene>
<organism evidence="1 2">
    <name type="scientific">Taklimakanibacter albus</name>
    <dbReference type="NCBI Taxonomy" id="2800327"/>
    <lineage>
        <taxon>Bacteria</taxon>
        <taxon>Pseudomonadati</taxon>
        <taxon>Pseudomonadota</taxon>
        <taxon>Alphaproteobacteria</taxon>
        <taxon>Hyphomicrobiales</taxon>
        <taxon>Aestuariivirgaceae</taxon>
        <taxon>Taklimakanibacter</taxon>
    </lineage>
</organism>